<feature type="domain" description="FtsX extracellular" evidence="15">
    <location>
        <begin position="56"/>
        <end position="155"/>
    </location>
</feature>
<evidence type="ECO:0000256" key="10">
    <source>
        <dbReference type="ARBA" id="ARBA00023136"/>
    </source>
</evidence>
<evidence type="ECO:0000256" key="1">
    <source>
        <dbReference type="ARBA" id="ARBA00003552"/>
    </source>
</evidence>
<evidence type="ECO:0000256" key="5">
    <source>
        <dbReference type="ARBA" id="ARBA00021907"/>
    </source>
</evidence>
<evidence type="ECO:0000256" key="4">
    <source>
        <dbReference type="ARBA" id="ARBA00011160"/>
    </source>
</evidence>
<dbReference type="GO" id="GO:0051301">
    <property type="term" value="P:cell division"/>
    <property type="evidence" value="ECO:0007669"/>
    <property type="project" value="UniProtKB-KW"/>
</dbReference>
<evidence type="ECO:0000256" key="8">
    <source>
        <dbReference type="ARBA" id="ARBA00022692"/>
    </source>
</evidence>
<proteinExistence type="inferred from homology"/>
<evidence type="ECO:0000313" key="16">
    <source>
        <dbReference type="EMBL" id="MBB3035707.1"/>
    </source>
</evidence>
<dbReference type="GO" id="GO:0005886">
    <property type="term" value="C:plasma membrane"/>
    <property type="evidence" value="ECO:0007669"/>
    <property type="project" value="UniProtKB-SubCell"/>
</dbReference>
<keyword evidence="7 12" id="KW-0132">Cell division</keyword>
<dbReference type="InterPro" id="IPR004513">
    <property type="entry name" value="FtsX"/>
</dbReference>
<evidence type="ECO:0000313" key="17">
    <source>
        <dbReference type="Proteomes" id="UP000567922"/>
    </source>
</evidence>
<evidence type="ECO:0000259" key="15">
    <source>
        <dbReference type="Pfam" id="PF18075"/>
    </source>
</evidence>
<feature type="transmembrane region" description="Helical" evidence="13">
    <location>
        <begin position="176"/>
        <end position="200"/>
    </location>
</feature>
<feature type="transmembrane region" description="Helical" evidence="13">
    <location>
        <begin position="277"/>
        <end position="298"/>
    </location>
</feature>
<sequence length="300" mass="33216">MRLTLIIREVFAGLTRNITMTLAMIITTAISLGLFGGGLLVVDMTNKTEQLYLDNVEVEIFLTDDISTADPGCETDICSTLREDLGEFPGVTDVRYVSREEALEIYRETFENNPEILDLVRPEALPASFRVRLDDPEQFVAIYEHFNLYPGVESVRNQEELVQRLFSVLDGLRNGAFAIAIFQAFAALMLIANMVQIAAFTRRTEVSIMRLVGATRWYTQLPFLLEAVVAALAGALVAVGGLFVTKNVFLDDVLSEVYQSNIVAPITNAAIASVSPWLVGAAAVLSAFTGYLTLRWYVRE</sequence>
<evidence type="ECO:0000256" key="12">
    <source>
        <dbReference type="PIRNR" id="PIRNR003097"/>
    </source>
</evidence>
<comment type="function">
    <text evidence="1">Part of the ABC transporter FtsEX involved in cellular division.</text>
</comment>
<dbReference type="InterPro" id="IPR003838">
    <property type="entry name" value="ABC3_permease_C"/>
</dbReference>
<comment type="subunit">
    <text evidence="4">Forms a membrane-associated complex with FtsE.</text>
</comment>
<dbReference type="OrthoDB" id="9812531at2"/>
<accession>A0A839RH44</accession>
<keyword evidence="6 12" id="KW-1003">Cell membrane</keyword>
<dbReference type="Pfam" id="PF02687">
    <property type="entry name" value="FtsX"/>
    <property type="match status" value="1"/>
</dbReference>
<evidence type="ECO:0000256" key="13">
    <source>
        <dbReference type="SAM" id="Phobius"/>
    </source>
</evidence>
<dbReference type="PIRSF" id="PIRSF003097">
    <property type="entry name" value="FtsX"/>
    <property type="match status" value="1"/>
</dbReference>
<dbReference type="Pfam" id="PF18075">
    <property type="entry name" value="FtsX_ECD"/>
    <property type="match status" value="1"/>
</dbReference>
<dbReference type="EMBL" id="JACHWS010000001">
    <property type="protein sequence ID" value="MBB3035707.1"/>
    <property type="molecule type" value="Genomic_DNA"/>
</dbReference>
<keyword evidence="10 12" id="KW-0472">Membrane</keyword>
<evidence type="ECO:0000256" key="7">
    <source>
        <dbReference type="ARBA" id="ARBA00022618"/>
    </source>
</evidence>
<evidence type="ECO:0000256" key="3">
    <source>
        <dbReference type="ARBA" id="ARBA00007379"/>
    </source>
</evidence>
<dbReference type="PANTHER" id="PTHR47755">
    <property type="entry name" value="CELL DIVISION PROTEIN FTSX"/>
    <property type="match status" value="1"/>
</dbReference>
<keyword evidence="11 12" id="KW-0131">Cell cycle</keyword>
<comment type="similarity">
    <text evidence="3 12">Belongs to the ABC-4 integral membrane protein family. FtsX subfamily.</text>
</comment>
<comment type="caution">
    <text evidence="16">The sequence shown here is derived from an EMBL/GenBank/DDBJ whole genome shotgun (WGS) entry which is preliminary data.</text>
</comment>
<dbReference type="Proteomes" id="UP000567922">
    <property type="component" value="Unassembled WGS sequence"/>
</dbReference>
<dbReference type="NCBIfam" id="NF038346">
    <property type="entry name" value="FtsX_actino"/>
    <property type="match status" value="1"/>
</dbReference>
<keyword evidence="9 13" id="KW-1133">Transmembrane helix</keyword>
<gene>
    <name evidence="16" type="ORF">FHU29_000141</name>
</gene>
<dbReference type="PANTHER" id="PTHR47755:SF1">
    <property type="entry name" value="CELL DIVISION PROTEIN FTSX"/>
    <property type="match status" value="1"/>
</dbReference>
<evidence type="ECO:0000256" key="11">
    <source>
        <dbReference type="ARBA" id="ARBA00023306"/>
    </source>
</evidence>
<reference evidence="16 17" key="1">
    <citation type="submission" date="2020-08" db="EMBL/GenBank/DDBJ databases">
        <title>Sequencing the genomes of 1000 actinobacteria strains.</title>
        <authorList>
            <person name="Klenk H.-P."/>
        </authorList>
    </citation>
    <scope>NUCLEOTIDE SEQUENCE [LARGE SCALE GENOMIC DNA]</scope>
    <source>
        <strain evidence="16 17">DSM 45258</strain>
    </source>
</reference>
<dbReference type="AlphaFoldDB" id="A0A839RH44"/>
<evidence type="ECO:0000256" key="6">
    <source>
        <dbReference type="ARBA" id="ARBA00022475"/>
    </source>
</evidence>
<protein>
    <recommendedName>
        <fullName evidence="5 12">Cell division protein FtsX</fullName>
    </recommendedName>
</protein>
<comment type="subcellular location">
    <subcellularLocation>
        <location evidence="2">Cell membrane</location>
        <topology evidence="2">Multi-pass membrane protein</topology>
    </subcellularLocation>
</comment>
<evidence type="ECO:0000256" key="9">
    <source>
        <dbReference type="ARBA" id="ARBA00022989"/>
    </source>
</evidence>
<feature type="transmembrane region" description="Helical" evidence="13">
    <location>
        <begin position="21"/>
        <end position="42"/>
    </location>
</feature>
<evidence type="ECO:0000259" key="14">
    <source>
        <dbReference type="Pfam" id="PF02687"/>
    </source>
</evidence>
<feature type="transmembrane region" description="Helical" evidence="13">
    <location>
        <begin position="221"/>
        <end position="244"/>
    </location>
</feature>
<dbReference type="RefSeq" id="WP_064440706.1">
    <property type="nucleotide sequence ID" value="NZ_BDDI01000009.1"/>
</dbReference>
<dbReference type="InterPro" id="IPR040690">
    <property type="entry name" value="FtsX_ECD"/>
</dbReference>
<keyword evidence="8 13" id="KW-0812">Transmembrane</keyword>
<keyword evidence="17" id="KW-1185">Reference proteome</keyword>
<evidence type="ECO:0000256" key="2">
    <source>
        <dbReference type="ARBA" id="ARBA00004651"/>
    </source>
</evidence>
<dbReference type="InterPro" id="IPR047929">
    <property type="entry name" value="FtsX_actino"/>
</dbReference>
<name>A0A839RH44_9ACTN</name>
<feature type="domain" description="ABC3 transporter permease C-terminal" evidence="14">
    <location>
        <begin position="178"/>
        <end position="290"/>
    </location>
</feature>
<dbReference type="Gene3D" id="3.30.70.3040">
    <property type="match status" value="1"/>
</dbReference>
<organism evidence="16 17">
    <name type="scientific">Hoyosella altamirensis</name>
    <dbReference type="NCBI Taxonomy" id="616997"/>
    <lineage>
        <taxon>Bacteria</taxon>
        <taxon>Bacillati</taxon>
        <taxon>Actinomycetota</taxon>
        <taxon>Actinomycetes</taxon>
        <taxon>Mycobacteriales</taxon>
        <taxon>Hoyosellaceae</taxon>
        <taxon>Hoyosella</taxon>
    </lineage>
</organism>